<feature type="transmembrane region" description="Helical" evidence="1">
    <location>
        <begin position="219"/>
        <end position="242"/>
    </location>
</feature>
<gene>
    <name evidence="4" type="ORF">JJ685_07455</name>
</gene>
<dbReference type="InterPro" id="IPR011623">
    <property type="entry name" value="7TMR_DISM_rcpt_extracell_dom1"/>
</dbReference>
<evidence type="ECO:0000313" key="4">
    <source>
        <dbReference type="EMBL" id="MBL0390977.1"/>
    </source>
</evidence>
<dbReference type="InterPro" id="IPR050706">
    <property type="entry name" value="Cyclic-di-GMP_PDE-like"/>
</dbReference>
<dbReference type="Gene3D" id="2.60.40.2380">
    <property type="match status" value="1"/>
</dbReference>
<proteinExistence type="predicted"/>
<dbReference type="PROSITE" id="PS50887">
    <property type="entry name" value="GGDEF"/>
    <property type="match status" value="1"/>
</dbReference>
<feature type="domain" description="GGDEF" evidence="3">
    <location>
        <begin position="439"/>
        <end position="572"/>
    </location>
</feature>
<feature type="chain" id="PRO_5037643434" evidence="2">
    <location>
        <begin position="29"/>
        <end position="583"/>
    </location>
</feature>
<dbReference type="GO" id="GO:0071111">
    <property type="term" value="F:cyclic-guanylate-specific phosphodiesterase activity"/>
    <property type="evidence" value="ECO:0007669"/>
    <property type="project" value="InterPro"/>
</dbReference>
<dbReference type="Pfam" id="PF00990">
    <property type="entry name" value="GGDEF"/>
    <property type="match status" value="1"/>
</dbReference>
<keyword evidence="5" id="KW-1185">Reference proteome</keyword>
<keyword evidence="2" id="KW-0732">Signal</keyword>
<feature type="transmembrane region" description="Helical" evidence="1">
    <location>
        <begin position="315"/>
        <end position="335"/>
    </location>
</feature>
<dbReference type="Proteomes" id="UP000599109">
    <property type="component" value="Unassembled WGS sequence"/>
</dbReference>
<dbReference type="InterPro" id="IPR011622">
    <property type="entry name" value="7TMR_DISM_rcpt_extracell_dom2"/>
</dbReference>
<dbReference type="RefSeq" id="WP_201673543.1">
    <property type="nucleotide sequence ID" value="NZ_JAEQNE010000001.1"/>
</dbReference>
<dbReference type="Gene3D" id="3.30.70.270">
    <property type="match status" value="1"/>
</dbReference>
<dbReference type="PANTHER" id="PTHR33121">
    <property type="entry name" value="CYCLIC DI-GMP PHOSPHODIESTERASE PDEF"/>
    <property type="match status" value="1"/>
</dbReference>
<dbReference type="PANTHER" id="PTHR33121:SF70">
    <property type="entry name" value="SIGNALING PROTEIN YKOW"/>
    <property type="match status" value="1"/>
</dbReference>
<comment type="caution">
    <text evidence="4">The sequence shown here is derived from an EMBL/GenBank/DDBJ whole genome shotgun (WGS) entry which is preliminary data.</text>
</comment>
<reference evidence="4 5" key="1">
    <citation type="journal article" date="2017" name="Int. J. Syst. Evol. Microbiol.">
        <title>Ramlibacter monticola sp. nov., isolated from forest soil.</title>
        <authorList>
            <person name="Chaudhary D.K."/>
            <person name="Kim J."/>
        </authorList>
    </citation>
    <scope>NUCLEOTIDE SEQUENCE [LARGE SCALE GENOMIC DNA]</scope>
    <source>
        <strain evidence="4 5">KACC 19175</strain>
    </source>
</reference>
<dbReference type="EMBL" id="JAEQNE010000001">
    <property type="protein sequence ID" value="MBL0390977.1"/>
    <property type="molecule type" value="Genomic_DNA"/>
</dbReference>
<evidence type="ECO:0000259" key="3">
    <source>
        <dbReference type="PROSITE" id="PS50887"/>
    </source>
</evidence>
<feature type="transmembrane region" description="Helical" evidence="1">
    <location>
        <begin position="283"/>
        <end position="303"/>
    </location>
</feature>
<feature type="signal peptide" evidence="2">
    <location>
        <begin position="1"/>
        <end position="28"/>
    </location>
</feature>
<sequence>MAWRSRVCRALVLLLWLAMTLVAGRAAAGPVLAFDPGRQPVMLAQSGEAWVDNTGAKSIANVAADARTPWHATDPSTIYRLDKGRVLWVRFTVPPTPTTERWYLEVPYPGVDRVTLYVQNAAGEWTERSAGDSVPVANWPLPHRHPIVPVVVSPQTPQVHYVRVKNGTMFGAPMQFVSDQHVMRSEQRISLALGIYFGLVALAVMLSVGGAITMKDHVYTLYAMSAVLMALTQATITGVAGLHAWGNATWWNNLAPQVLPLFAIASLQLFLAELVSLRERSRLLYRLMVTGGLLSLPLAAYMMSTPETIERMRFIIAYFVAETVAGLGVVAWTALRGDRYAPWLLVGAAPVAIGALFPLARTAGLLPIGFWTTHGMQIAIAIELPILLVVMVLRSQHRREHVRRIHGLDRIDPATGLINAAVFHERLVRLIARSQRLKFRSAMLLVDISNIEQIRRDFDPDSARELTLRVAGRLLSVAREIDTVARLSEHRFGVLMEGPLHAEEVAEAGPRIVARCLMPFKGHPLEWSAQVRVAQGLIPMDGTDPVQLLGRLEMLLAGAPADSRRAVFMLSKAGGLSTLLPIA</sequence>
<evidence type="ECO:0000256" key="2">
    <source>
        <dbReference type="SAM" id="SignalP"/>
    </source>
</evidence>
<feature type="transmembrane region" description="Helical" evidence="1">
    <location>
        <begin position="342"/>
        <end position="363"/>
    </location>
</feature>
<accession>A0A937CTD7</accession>
<dbReference type="Pfam" id="PF07696">
    <property type="entry name" value="7TMR-DISMED2"/>
    <property type="match status" value="1"/>
</dbReference>
<dbReference type="SUPFAM" id="SSF55073">
    <property type="entry name" value="Nucleotide cyclase"/>
    <property type="match status" value="1"/>
</dbReference>
<dbReference type="AlphaFoldDB" id="A0A937CTD7"/>
<dbReference type="SMART" id="SM00267">
    <property type="entry name" value="GGDEF"/>
    <property type="match status" value="1"/>
</dbReference>
<evidence type="ECO:0000256" key="1">
    <source>
        <dbReference type="SAM" id="Phobius"/>
    </source>
</evidence>
<keyword evidence="1" id="KW-0472">Membrane</keyword>
<keyword evidence="1" id="KW-1133">Transmembrane helix</keyword>
<protein>
    <submittedName>
        <fullName evidence="4">Diguanylate cyclase</fullName>
    </submittedName>
</protein>
<name>A0A937CTD7_9BURK</name>
<evidence type="ECO:0000313" key="5">
    <source>
        <dbReference type="Proteomes" id="UP000599109"/>
    </source>
</evidence>
<keyword evidence="1" id="KW-0812">Transmembrane</keyword>
<feature type="transmembrane region" description="Helical" evidence="1">
    <location>
        <begin position="375"/>
        <end position="393"/>
    </location>
</feature>
<dbReference type="InterPro" id="IPR043128">
    <property type="entry name" value="Rev_trsase/Diguanyl_cyclase"/>
</dbReference>
<dbReference type="Pfam" id="PF07695">
    <property type="entry name" value="7TMR-DISM_7TM"/>
    <property type="match status" value="1"/>
</dbReference>
<organism evidence="4 5">
    <name type="scientific">Ramlibacter monticola</name>
    <dbReference type="NCBI Taxonomy" id="1926872"/>
    <lineage>
        <taxon>Bacteria</taxon>
        <taxon>Pseudomonadati</taxon>
        <taxon>Pseudomonadota</taxon>
        <taxon>Betaproteobacteria</taxon>
        <taxon>Burkholderiales</taxon>
        <taxon>Comamonadaceae</taxon>
        <taxon>Ramlibacter</taxon>
    </lineage>
</organism>
<dbReference type="InterPro" id="IPR029787">
    <property type="entry name" value="Nucleotide_cyclase"/>
</dbReference>
<dbReference type="InterPro" id="IPR000160">
    <property type="entry name" value="GGDEF_dom"/>
</dbReference>
<feature type="transmembrane region" description="Helical" evidence="1">
    <location>
        <begin position="189"/>
        <end position="212"/>
    </location>
</feature>
<feature type="transmembrane region" description="Helical" evidence="1">
    <location>
        <begin position="254"/>
        <end position="271"/>
    </location>
</feature>